<dbReference type="EMBL" id="FZOO01000007">
    <property type="protein sequence ID" value="SNS73493.1"/>
    <property type="molecule type" value="Genomic_DNA"/>
</dbReference>
<dbReference type="InterPro" id="IPR028098">
    <property type="entry name" value="Glyco_trans_4-like_N"/>
</dbReference>
<evidence type="ECO:0000256" key="1">
    <source>
        <dbReference type="ARBA" id="ARBA00022676"/>
    </source>
</evidence>
<proteinExistence type="predicted"/>
<dbReference type="Pfam" id="PF00535">
    <property type="entry name" value="Glycos_transf_2"/>
    <property type="match status" value="1"/>
</dbReference>
<dbReference type="InterPro" id="IPR029044">
    <property type="entry name" value="Nucleotide-diphossugar_trans"/>
</dbReference>
<dbReference type="SUPFAM" id="SSF53756">
    <property type="entry name" value="UDP-Glycosyltransferase/glycogen phosphorylase"/>
    <property type="match status" value="1"/>
</dbReference>
<dbReference type="RefSeq" id="WP_089306362.1">
    <property type="nucleotide sequence ID" value="NZ_FZOO01000007.1"/>
</dbReference>
<feature type="domain" description="Glycosyltransferase subfamily 4-like N-terminal" evidence="4">
    <location>
        <begin position="341"/>
        <end position="488"/>
    </location>
</feature>
<dbReference type="Pfam" id="PF13439">
    <property type="entry name" value="Glyco_transf_4"/>
    <property type="match status" value="1"/>
</dbReference>
<evidence type="ECO:0000259" key="4">
    <source>
        <dbReference type="Pfam" id="PF13439"/>
    </source>
</evidence>
<dbReference type="AlphaFoldDB" id="A0A239GY70"/>
<dbReference type="Gene3D" id="3.40.50.2000">
    <property type="entry name" value="Glycogen Phosphorylase B"/>
    <property type="match status" value="2"/>
</dbReference>
<dbReference type="GO" id="GO:0016757">
    <property type="term" value="F:glycosyltransferase activity"/>
    <property type="evidence" value="ECO:0007669"/>
    <property type="project" value="UniProtKB-KW"/>
</dbReference>
<feature type="domain" description="Glycosyltransferase 2-like" evidence="3">
    <location>
        <begin position="9"/>
        <end position="137"/>
    </location>
</feature>
<keyword evidence="6" id="KW-1185">Reference proteome</keyword>
<accession>A0A239GY70</accession>
<dbReference type="SUPFAM" id="SSF53448">
    <property type="entry name" value="Nucleotide-diphospho-sugar transferases"/>
    <property type="match status" value="1"/>
</dbReference>
<protein>
    <submittedName>
        <fullName evidence="5">Glycosyltransferase, GT2 family</fullName>
    </submittedName>
</protein>
<keyword evidence="1" id="KW-0328">Glycosyltransferase</keyword>
<sequence>MTEPAPLAVVVVSFGSADLLRRNLAAAALTGPEVHVVVVDNFSTPANRRAVEELGAAHGWHVVGMPDNRGFGAACNAGADAARRLGARTFLFLNPDAVISAATVAELRAHSLREPLALISPQLVDSAGEVVFRVARTDLRDGRVRRRPAAADPATTDPGDWLCGACLVVHDELFTRIGGFDEGYFLYWEDVDLGYRAVAAGGRVVLREDLVAVHDEGGTHDDGRRGGAKSALYYRYNCRNRLAFARRHLGRARLLRWLLATPAVSWEILLRGGRRQLLHSPRLLWAAVRGALTGLALALPGLVTGPRPRSRRPSVLMVHPGAELYGSDRVFLQSVEALLPGAEVVVALPGHGPLTAELERRGARVVVCPMPVLRKAALRPAGAARLLRDAATGVVPALRLLRRHGAGGVVVNTTVLPSWLLLARVAGRRVVCHVHEAEWPGPAVLQRLLLGVLRAAHTVIANSRFTAGVLLGLVPALAGRVTVLPNPVPGPVRPAPAGARPDGPVRLLFVGRLSPRKGPDVAIAVLRELLARGVDARLTLVGSVFPGYEWFEARLRAAAADAGPRGRVEFRGFAPDVWPALADADVVLVPSLLDESFGNAAVEAVLAARPAVVSDLPGLREAVEGYAGVQVVAPGRPELWADAVERLVAAPAAFRAAAARDAAEARRRHAPDGYQARLAAVALPVAPVPAPRTHDDARRPTGLPR</sequence>
<dbReference type="CDD" id="cd03801">
    <property type="entry name" value="GT4_PimA-like"/>
    <property type="match status" value="1"/>
</dbReference>
<dbReference type="OrthoDB" id="8878585at2"/>
<gene>
    <name evidence="5" type="ORF">SAMN06893096_10793</name>
</gene>
<keyword evidence="2 5" id="KW-0808">Transferase</keyword>
<evidence type="ECO:0000256" key="2">
    <source>
        <dbReference type="ARBA" id="ARBA00022679"/>
    </source>
</evidence>
<dbReference type="Gene3D" id="3.90.550.10">
    <property type="entry name" value="Spore Coat Polysaccharide Biosynthesis Protein SpsA, Chain A"/>
    <property type="match status" value="1"/>
</dbReference>
<evidence type="ECO:0000313" key="5">
    <source>
        <dbReference type="EMBL" id="SNS73493.1"/>
    </source>
</evidence>
<dbReference type="Pfam" id="PF13692">
    <property type="entry name" value="Glyco_trans_1_4"/>
    <property type="match status" value="1"/>
</dbReference>
<reference evidence="6" key="1">
    <citation type="submission" date="2017-06" db="EMBL/GenBank/DDBJ databases">
        <authorList>
            <person name="Varghese N."/>
            <person name="Submissions S."/>
        </authorList>
    </citation>
    <scope>NUCLEOTIDE SEQUENCE [LARGE SCALE GENOMIC DNA]</scope>
    <source>
        <strain evidence="6">DSM 46839</strain>
    </source>
</reference>
<evidence type="ECO:0000313" key="6">
    <source>
        <dbReference type="Proteomes" id="UP000198373"/>
    </source>
</evidence>
<dbReference type="Proteomes" id="UP000198373">
    <property type="component" value="Unassembled WGS sequence"/>
</dbReference>
<name>A0A239GY70_9ACTN</name>
<dbReference type="PANTHER" id="PTHR12526">
    <property type="entry name" value="GLYCOSYLTRANSFERASE"/>
    <property type="match status" value="1"/>
</dbReference>
<evidence type="ECO:0000259" key="3">
    <source>
        <dbReference type="Pfam" id="PF00535"/>
    </source>
</evidence>
<dbReference type="PANTHER" id="PTHR12526:SF635">
    <property type="entry name" value="GLYCOSYL TRANSFERASE GROUP 1"/>
    <property type="match status" value="1"/>
</dbReference>
<organism evidence="5 6">
    <name type="scientific">Geodermatophilus pulveris</name>
    <dbReference type="NCBI Taxonomy" id="1564159"/>
    <lineage>
        <taxon>Bacteria</taxon>
        <taxon>Bacillati</taxon>
        <taxon>Actinomycetota</taxon>
        <taxon>Actinomycetes</taxon>
        <taxon>Geodermatophilales</taxon>
        <taxon>Geodermatophilaceae</taxon>
        <taxon>Geodermatophilus</taxon>
    </lineage>
</organism>
<dbReference type="InterPro" id="IPR001173">
    <property type="entry name" value="Glyco_trans_2-like"/>
</dbReference>